<dbReference type="PROSITE" id="PS50868">
    <property type="entry name" value="POST_SET"/>
    <property type="match status" value="1"/>
</dbReference>
<dbReference type="HOGENOM" id="CLU_020840_3_3_1"/>
<dbReference type="OrthoDB" id="616263at2759"/>
<organism evidence="17 18">
    <name type="scientific">Lepisosteus oculatus</name>
    <name type="common">Spotted gar</name>
    <dbReference type="NCBI Taxonomy" id="7918"/>
    <lineage>
        <taxon>Eukaryota</taxon>
        <taxon>Metazoa</taxon>
        <taxon>Chordata</taxon>
        <taxon>Craniata</taxon>
        <taxon>Vertebrata</taxon>
        <taxon>Euteleostomi</taxon>
        <taxon>Actinopterygii</taxon>
        <taxon>Neopterygii</taxon>
        <taxon>Holostei</taxon>
        <taxon>Semionotiformes</taxon>
        <taxon>Lepisosteidae</taxon>
        <taxon>Lepisosteus</taxon>
    </lineage>
</organism>
<dbReference type="InterPro" id="IPR001214">
    <property type="entry name" value="SET_dom"/>
</dbReference>
<keyword evidence="7" id="KW-0479">Metal-binding</keyword>
<keyword evidence="10" id="KW-0539">Nucleus</keyword>
<evidence type="ECO:0000256" key="12">
    <source>
        <dbReference type="ARBA" id="ARBA00066810"/>
    </source>
</evidence>
<dbReference type="GeneTree" id="ENSGT00940000162663"/>
<dbReference type="GO" id="GO:0003690">
    <property type="term" value="F:double-stranded DNA binding"/>
    <property type="evidence" value="ECO:0000318"/>
    <property type="project" value="GO_Central"/>
</dbReference>
<dbReference type="STRING" id="7918.ENSLOCP00000013582"/>
<dbReference type="InterPro" id="IPR046341">
    <property type="entry name" value="SET_dom_sf"/>
</dbReference>
<dbReference type="CTD" id="6419"/>
<dbReference type="GO" id="GO:0008270">
    <property type="term" value="F:zinc ion binding"/>
    <property type="evidence" value="ECO:0007669"/>
    <property type="project" value="InterPro"/>
</dbReference>
<dbReference type="Gene3D" id="2.170.270.10">
    <property type="entry name" value="SET domain"/>
    <property type="match status" value="1"/>
</dbReference>
<evidence type="ECO:0000256" key="10">
    <source>
        <dbReference type="ARBA" id="ARBA00023242"/>
    </source>
</evidence>
<dbReference type="InterPro" id="IPR050973">
    <property type="entry name" value="H3K9_Histone-Lys_N-MTase"/>
</dbReference>
<dbReference type="GO" id="GO:0042054">
    <property type="term" value="F:histone methyltransferase activity"/>
    <property type="evidence" value="ECO:0000318"/>
    <property type="project" value="GO_Central"/>
</dbReference>
<evidence type="ECO:0000256" key="5">
    <source>
        <dbReference type="ARBA" id="ARBA00022679"/>
    </source>
</evidence>
<comment type="catalytic activity">
    <reaction evidence="11">
        <text>L-lysyl(36)-[histone H3] + 2 S-adenosyl-L-methionine = N(6),N(6)-dimethyl-L-lysyl(36)-[histone H3] + 2 S-adenosyl-L-homocysteine + 2 H(+)</text>
        <dbReference type="Rhea" id="RHEA:60308"/>
        <dbReference type="Rhea" id="RHEA-COMP:9785"/>
        <dbReference type="Rhea" id="RHEA-COMP:9787"/>
        <dbReference type="ChEBI" id="CHEBI:15378"/>
        <dbReference type="ChEBI" id="CHEBI:29969"/>
        <dbReference type="ChEBI" id="CHEBI:57856"/>
        <dbReference type="ChEBI" id="CHEBI:59789"/>
        <dbReference type="ChEBI" id="CHEBI:61976"/>
        <dbReference type="EC" id="2.1.1.357"/>
    </reaction>
</comment>
<feature type="domain" description="SET" evidence="14">
    <location>
        <begin position="121"/>
        <end position="245"/>
    </location>
</feature>
<dbReference type="InParanoid" id="W5MYX3"/>
<dbReference type="AlphaFoldDB" id="W5MYX3"/>
<dbReference type="GO" id="GO:0005634">
    <property type="term" value="C:nucleus"/>
    <property type="evidence" value="ECO:0007669"/>
    <property type="project" value="UniProtKB-SubCell"/>
</dbReference>
<evidence type="ECO:0000256" key="4">
    <source>
        <dbReference type="ARBA" id="ARBA00022603"/>
    </source>
</evidence>
<keyword evidence="6" id="KW-0949">S-adenosyl-L-methionine</keyword>
<evidence type="ECO:0000259" key="14">
    <source>
        <dbReference type="PROSITE" id="PS50280"/>
    </source>
</evidence>
<accession>W5MYX3</accession>
<evidence type="ECO:0000313" key="18">
    <source>
        <dbReference type="Proteomes" id="UP000018468"/>
    </source>
</evidence>
<keyword evidence="18" id="KW-1185">Reference proteome</keyword>
<dbReference type="SMART" id="SM00317">
    <property type="entry name" value="SET"/>
    <property type="match status" value="1"/>
</dbReference>
<dbReference type="GO" id="GO:0005694">
    <property type="term" value="C:chromosome"/>
    <property type="evidence" value="ECO:0007669"/>
    <property type="project" value="UniProtKB-SubCell"/>
</dbReference>
<comment type="subcellular location">
    <subcellularLocation>
        <location evidence="2">Chromosome</location>
    </subcellularLocation>
    <subcellularLocation>
        <location evidence="1">Nucleus</location>
    </subcellularLocation>
</comment>
<evidence type="ECO:0000313" key="17">
    <source>
        <dbReference type="Ensembl" id="ENSLOCP00000013582.1"/>
    </source>
</evidence>
<sequence>MSWNSEYDVCCGLENLPVFVENKINKEDLPQFQYSPEQVPGPGTDTDPSEVTFPGCGCLATSCLSGSCTCLERHGQMYDGNLRLRDQEENEEHSRPVFECNVMCRCSENCANRVVQRGLGFRLEVCQTHTKGWGLRTLEPIQKGRFVCEYAGEVIGFAEACRRQASQKPEDMNYIIAVKEHTGGSGTIETFVDPARVGNVGRFLNHSCQPNLFMVPVRVDSLVPRLALFAGRDIASGEELVFDYSGRYKNSLGNGQAPNTISAESWMRKPCYCGSQDCCGFLPLDISVINNGEVSN</sequence>
<dbReference type="Bgee" id="ENSLOCG00000011063">
    <property type="expression patterns" value="Expressed in pharyngeal gill and 13 other cell types or tissues"/>
</dbReference>
<dbReference type="EMBL" id="AHAT01031664">
    <property type="status" value="NOT_ANNOTATED_CDS"/>
    <property type="molecule type" value="Genomic_DNA"/>
</dbReference>
<protein>
    <recommendedName>
        <fullName evidence="13">Histone-lysine N-methyltransferase SETMAR</fullName>
        <ecNumber evidence="12">2.1.1.357</ecNumber>
    </recommendedName>
</protein>
<dbReference type="InterPro" id="IPR007728">
    <property type="entry name" value="Pre-SET_dom"/>
</dbReference>
<evidence type="ECO:0000256" key="13">
    <source>
        <dbReference type="ARBA" id="ARBA00067917"/>
    </source>
</evidence>
<evidence type="ECO:0000259" key="15">
    <source>
        <dbReference type="PROSITE" id="PS50867"/>
    </source>
</evidence>
<evidence type="ECO:0000256" key="9">
    <source>
        <dbReference type="ARBA" id="ARBA00022853"/>
    </source>
</evidence>
<evidence type="ECO:0000256" key="3">
    <source>
        <dbReference type="ARBA" id="ARBA00022454"/>
    </source>
</evidence>
<dbReference type="SUPFAM" id="SSF82199">
    <property type="entry name" value="SET domain"/>
    <property type="match status" value="1"/>
</dbReference>
<dbReference type="PANTHER" id="PTHR46223">
    <property type="entry name" value="HISTONE-LYSINE N-METHYLTRANSFERASE SUV39H"/>
    <property type="match status" value="1"/>
</dbReference>
<feature type="domain" description="Pre-SET" evidence="15">
    <location>
        <begin position="54"/>
        <end position="118"/>
    </location>
</feature>
<keyword evidence="3" id="KW-0158">Chromosome</keyword>
<dbReference type="InterPro" id="IPR003616">
    <property type="entry name" value="Post-SET_dom"/>
</dbReference>
<proteinExistence type="predicted"/>
<dbReference type="OMA" id="VDSMVPK"/>
<reference evidence="18" key="1">
    <citation type="submission" date="2011-12" db="EMBL/GenBank/DDBJ databases">
        <title>The Draft Genome of Lepisosteus oculatus.</title>
        <authorList>
            <consortium name="The Broad Institute Genome Assembly &amp; Analysis Group"/>
            <consortium name="Computational R&amp;D Group"/>
            <consortium name="and Sequencing Platform"/>
            <person name="Di Palma F."/>
            <person name="Alfoldi J."/>
            <person name="Johnson J."/>
            <person name="Berlin A."/>
            <person name="Gnerre S."/>
            <person name="Jaffe D."/>
            <person name="MacCallum I."/>
            <person name="Young S."/>
            <person name="Walker B.J."/>
            <person name="Lander E.S."/>
            <person name="Lindblad-Toh K."/>
        </authorList>
    </citation>
    <scope>NUCLEOTIDE SEQUENCE [LARGE SCALE GENOMIC DNA]</scope>
</reference>
<dbReference type="FunFam" id="2.170.270.10:FF:000041">
    <property type="entry name" value="Histone-lysine N-methyltransferase SETMAR"/>
    <property type="match status" value="1"/>
</dbReference>
<dbReference type="eggNOG" id="KOG1082">
    <property type="taxonomic scope" value="Eukaryota"/>
</dbReference>
<evidence type="ECO:0000256" key="2">
    <source>
        <dbReference type="ARBA" id="ARBA00004286"/>
    </source>
</evidence>
<feature type="domain" description="Post-SET" evidence="16">
    <location>
        <begin position="267"/>
        <end position="283"/>
    </location>
</feature>
<dbReference type="GO" id="GO:0140954">
    <property type="term" value="F:histone H3K36 dimethyltransferase activity"/>
    <property type="evidence" value="ECO:0007669"/>
    <property type="project" value="UniProtKB-EC"/>
</dbReference>
<reference evidence="17" key="2">
    <citation type="submission" date="2025-08" db="UniProtKB">
        <authorList>
            <consortium name="Ensembl"/>
        </authorList>
    </citation>
    <scope>IDENTIFICATION</scope>
</reference>
<dbReference type="Proteomes" id="UP000018468">
    <property type="component" value="Linkage group LG5"/>
</dbReference>
<dbReference type="PROSITE" id="PS50280">
    <property type="entry name" value="SET"/>
    <property type="match status" value="1"/>
</dbReference>
<dbReference type="SMART" id="SM00468">
    <property type="entry name" value="PreSET"/>
    <property type="match status" value="1"/>
</dbReference>
<dbReference type="PANTHER" id="PTHR46223:SF3">
    <property type="entry name" value="HISTONE-LYSINE N-METHYLTRANSFERASE SET-23"/>
    <property type="match status" value="1"/>
</dbReference>
<keyword evidence="9" id="KW-0156">Chromatin regulator</keyword>
<dbReference type="Pfam" id="PF00856">
    <property type="entry name" value="SET"/>
    <property type="match status" value="1"/>
</dbReference>
<keyword evidence="4" id="KW-0489">Methyltransferase</keyword>
<dbReference type="CDD" id="cd10544">
    <property type="entry name" value="SET_SETMAR"/>
    <property type="match status" value="1"/>
</dbReference>
<dbReference type="EC" id="2.1.1.357" evidence="12"/>
<dbReference type="PROSITE" id="PS50867">
    <property type="entry name" value="PRE_SET"/>
    <property type="match status" value="1"/>
</dbReference>
<keyword evidence="8" id="KW-0862">Zinc</keyword>
<evidence type="ECO:0000256" key="11">
    <source>
        <dbReference type="ARBA" id="ARBA00050654"/>
    </source>
</evidence>
<reference evidence="17" key="3">
    <citation type="submission" date="2025-09" db="UniProtKB">
        <authorList>
            <consortium name="Ensembl"/>
        </authorList>
    </citation>
    <scope>IDENTIFICATION</scope>
</reference>
<dbReference type="GO" id="GO:0032259">
    <property type="term" value="P:methylation"/>
    <property type="evidence" value="ECO:0007669"/>
    <property type="project" value="UniProtKB-KW"/>
</dbReference>
<dbReference type="GeneID" id="102698683"/>
<evidence type="ECO:0000256" key="6">
    <source>
        <dbReference type="ARBA" id="ARBA00022691"/>
    </source>
</evidence>
<name>W5MYX3_LEPOC</name>
<evidence type="ECO:0000259" key="16">
    <source>
        <dbReference type="PROSITE" id="PS50868"/>
    </source>
</evidence>
<evidence type="ECO:0000256" key="7">
    <source>
        <dbReference type="ARBA" id="ARBA00022723"/>
    </source>
</evidence>
<dbReference type="KEGG" id="loc:102698683"/>
<dbReference type="Pfam" id="PF05033">
    <property type="entry name" value="Pre-SET"/>
    <property type="match status" value="1"/>
</dbReference>
<evidence type="ECO:0000256" key="1">
    <source>
        <dbReference type="ARBA" id="ARBA00004123"/>
    </source>
</evidence>
<evidence type="ECO:0000256" key="8">
    <source>
        <dbReference type="ARBA" id="ARBA00022833"/>
    </source>
</evidence>
<dbReference type="Ensembl" id="ENSLOCT00000013611.1">
    <property type="protein sequence ID" value="ENSLOCP00000013582.1"/>
    <property type="gene ID" value="ENSLOCG00000011063.1"/>
</dbReference>
<keyword evidence="5" id="KW-0808">Transferase</keyword>